<dbReference type="GO" id="GO:0006351">
    <property type="term" value="P:DNA-templated transcription"/>
    <property type="evidence" value="ECO:0007669"/>
    <property type="project" value="InterPro"/>
</dbReference>
<dbReference type="GO" id="GO:0000166">
    <property type="term" value="F:nucleotide binding"/>
    <property type="evidence" value="ECO:0007669"/>
    <property type="project" value="UniProtKB-KW"/>
</dbReference>
<dbReference type="Pfam" id="PF02123">
    <property type="entry name" value="RdRP_4"/>
    <property type="match status" value="1"/>
</dbReference>
<accession>A0A1L3KF20</accession>
<keyword evidence="9" id="KW-1185">Reference proteome</keyword>
<dbReference type="InterPro" id="IPR043502">
    <property type="entry name" value="DNA/RNA_pol_sf"/>
</dbReference>
<organism evidence="8">
    <name type="scientific">Hubei toti-like virus 19</name>
    <dbReference type="NCBI Taxonomy" id="1923307"/>
    <lineage>
        <taxon>Viruses</taxon>
        <taxon>Riboviria</taxon>
        <taxon>Orthornavirae</taxon>
        <taxon>Duplornaviricota</taxon>
        <taxon>Chrymotiviricetes</taxon>
        <taxon>Ghabrivirales</taxon>
        <taxon>Betatotivirineae</taxon>
        <taxon>Lebotiviridae</taxon>
        <taxon>Lebotivirus</taxon>
        <taxon>Lebotivirus ni</taxon>
    </lineage>
</organism>
<dbReference type="EC" id="2.7.7.48" evidence="1 7"/>
<evidence type="ECO:0000256" key="6">
    <source>
        <dbReference type="ARBA" id="ARBA00048744"/>
    </source>
</evidence>
<keyword evidence="3 7" id="KW-0808">Transferase</keyword>
<dbReference type="InterPro" id="IPR001795">
    <property type="entry name" value="RNA-dir_pol_luteovirus"/>
</dbReference>
<dbReference type="KEGG" id="vg:30745663"/>
<name>A0A1L3KF20_9VIRU</name>
<keyword evidence="2 7" id="KW-0696">RNA-directed RNA polymerase</keyword>
<dbReference type="Proteomes" id="UP000203004">
    <property type="component" value="Segment"/>
</dbReference>
<keyword evidence="5 7" id="KW-0547">Nucleotide-binding</keyword>
<dbReference type="OrthoDB" id="4479at10239"/>
<dbReference type="EMBL" id="KX882957">
    <property type="protein sequence ID" value="APG76006.1"/>
    <property type="molecule type" value="Genomic_RNA"/>
</dbReference>
<dbReference type="SUPFAM" id="SSF56672">
    <property type="entry name" value="DNA/RNA polymerases"/>
    <property type="match status" value="1"/>
</dbReference>
<evidence type="ECO:0000256" key="5">
    <source>
        <dbReference type="ARBA" id="ARBA00022741"/>
    </source>
</evidence>
<dbReference type="RefSeq" id="YP_009333170.1">
    <property type="nucleotide sequence ID" value="NC_032424.1"/>
</dbReference>
<evidence type="ECO:0000313" key="9">
    <source>
        <dbReference type="Proteomes" id="UP000203004"/>
    </source>
</evidence>
<evidence type="ECO:0000256" key="4">
    <source>
        <dbReference type="ARBA" id="ARBA00022695"/>
    </source>
</evidence>
<reference evidence="8" key="1">
    <citation type="journal article" date="2016" name="Nature">
        <title>Redefining the invertebrate RNA virosphere.</title>
        <authorList>
            <person name="Shi M."/>
            <person name="Lin X.D."/>
            <person name="Tian J.H."/>
            <person name="Chen L.J."/>
            <person name="Chen X."/>
            <person name="Li C.X."/>
            <person name="Qin X.C."/>
            <person name="Li J."/>
            <person name="Cao J.P."/>
            <person name="Eden J.S."/>
            <person name="Buchmann J."/>
            <person name="Wang W."/>
            <person name="Xu J."/>
            <person name="Holmes E.C."/>
            <person name="Zhang Y.Z."/>
        </authorList>
    </citation>
    <scope>NUCLEOTIDE SEQUENCE [LARGE SCALE GENOMIC DNA]</scope>
    <source>
        <strain evidence="8">Horsefly123848</strain>
    </source>
</reference>
<protein>
    <recommendedName>
        <fullName evidence="1 7">RNA-directed RNA polymerase</fullName>
        <ecNumber evidence="1 7">2.7.7.48</ecNumber>
    </recommendedName>
</protein>
<sequence>MVEHKCDCGGEKALEGEVSPFCQPLQRYRLKEHPSCVGCPLAHGVLEEGIHILARSSPTDIGKDIVNEFNRVKTYLEGRCQCYARKYFKKRTGLFKMGGRYIHRSWRALCYWEMLYGYTEYKGLENMKEEIEEWLVKPRVLGGPLQEADYLEMLAEEFASNLEREWRLPDNIPSLDTWIKTGKWMRGKSGTGITTTVLIDGKNVRTRRIKGIEATVKTDVEMIKNMLYSSRESFHVLEKSEGAKSRPVVKTGNDLFRKMDFLSEWVEKGVYNSKTSTLYADARTIQEIDEEIMQAVENTRLYKVPMDQSNFDWHQNRASIITIMLIQGIHMFEKGAPEEYIAVWGAMWDSLFSQKVNVVLGEQIMEWLNGLPSGLRWTAYLDTELNKSSFAVTKKLAERTIKTGIPIFSHVSQGDDINYATTRLEYVQWILHIYNSIGYEAHPAKTFISKERTEFLRKSYEKGFGVTGYNVRTMLSIRFRNPIRALPVVKAMRLYSRVTIWHLLLLRGGDGERIAQMALEDAEQLGVRKHHAAGFILCPAAFGGAGLDWGSSMARHIRRYYQGPFVPDVIQERRRILPNLGRWKERINQWATHLERDQTNKFYDILAKSWGIPEKDIYGDVKVNWEPVGCKIIPPPPVATPMPEPDAMWNVENIPVILRPHVKEGAIRKGTYKLLIKPEMLETVERFKKRVSKRVFEAYMLGYLTISWPIIDNISMSYGDQIKKKYQHRISQFINQKDISMAQVKAYMAYYEILIAQELKCYRRGRLLAV</sequence>
<proteinExistence type="predicted"/>
<dbReference type="GO" id="GO:0003723">
    <property type="term" value="F:RNA binding"/>
    <property type="evidence" value="ECO:0007669"/>
    <property type="project" value="InterPro"/>
</dbReference>
<dbReference type="GO" id="GO:0003968">
    <property type="term" value="F:RNA-directed RNA polymerase activity"/>
    <property type="evidence" value="ECO:0007669"/>
    <property type="project" value="UniProtKB-KW"/>
</dbReference>
<comment type="catalytic activity">
    <reaction evidence="6 7">
        <text>RNA(n) + a ribonucleoside 5'-triphosphate = RNA(n+1) + diphosphate</text>
        <dbReference type="Rhea" id="RHEA:21248"/>
        <dbReference type="Rhea" id="RHEA-COMP:14527"/>
        <dbReference type="Rhea" id="RHEA-COMP:17342"/>
        <dbReference type="ChEBI" id="CHEBI:33019"/>
        <dbReference type="ChEBI" id="CHEBI:61557"/>
        <dbReference type="ChEBI" id="CHEBI:140395"/>
        <dbReference type="EC" id="2.7.7.48"/>
    </reaction>
</comment>
<evidence type="ECO:0000313" key="8">
    <source>
        <dbReference type="EMBL" id="APG76006.1"/>
    </source>
</evidence>
<keyword evidence="7" id="KW-0693">Viral RNA replication</keyword>
<evidence type="ECO:0000256" key="2">
    <source>
        <dbReference type="ARBA" id="ARBA00022484"/>
    </source>
</evidence>
<dbReference type="GeneID" id="30745663"/>
<evidence type="ECO:0000256" key="1">
    <source>
        <dbReference type="ARBA" id="ARBA00012494"/>
    </source>
</evidence>
<evidence type="ECO:0000256" key="7">
    <source>
        <dbReference type="RuleBase" id="RU364050"/>
    </source>
</evidence>
<keyword evidence="4 7" id="KW-0548">Nucleotidyltransferase</keyword>
<evidence type="ECO:0000256" key="3">
    <source>
        <dbReference type="ARBA" id="ARBA00022679"/>
    </source>
</evidence>